<evidence type="ECO:0000313" key="1">
    <source>
        <dbReference type="EMBL" id="GFS34557.1"/>
    </source>
</evidence>
<dbReference type="Proteomes" id="UP000886998">
    <property type="component" value="Unassembled WGS sequence"/>
</dbReference>
<sequence length="83" mass="9192">MIAGKEHSSGPLIILPFWAALDVKVGNRNTCPQNIIFQAKVGMQQPSNPSMSRCAPMTSPFSTIKSRAHSKSHEIWRTKKLSN</sequence>
<dbReference type="EMBL" id="BMAV01024601">
    <property type="protein sequence ID" value="GFS34557.1"/>
    <property type="molecule type" value="Genomic_DNA"/>
</dbReference>
<reference evidence="1" key="1">
    <citation type="submission" date="2020-08" db="EMBL/GenBank/DDBJ databases">
        <title>Multicomponent nature underlies the extraordinary mechanical properties of spider dragline silk.</title>
        <authorList>
            <person name="Kono N."/>
            <person name="Nakamura H."/>
            <person name="Mori M."/>
            <person name="Yoshida Y."/>
            <person name="Ohtoshi R."/>
            <person name="Malay A.D."/>
            <person name="Moran D.A.P."/>
            <person name="Tomita M."/>
            <person name="Numata K."/>
            <person name="Arakawa K."/>
        </authorList>
    </citation>
    <scope>NUCLEOTIDE SEQUENCE</scope>
</reference>
<accession>A0A8X6I7W9</accession>
<name>A0A8X6I7W9_9ARAC</name>
<protein>
    <submittedName>
        <fullName evidence="1">Uncharacterized protein</fullName>
    </submittedName>
</protein>
<evidence type="ECO:0000313" key="2">
    <source>
        <dbReference type="Proteomes" id="UP000886998"/>
    </source>
</evidence>
<organism evidence="1 2">
    <name type="scientific">Trichonephila inaurata madagascariensis</name>
    <dbReference type="NCBI Taxonomy" id="2747483"/>
    <lineage>
        <taxon>Eukaryota</taxon>
        <taxon>Metazoa</taxon>
        <taxon>Ecdysozoa</taxon>
        <taxon>Arthropoda</taxon>
        <taxon>Chelicerata</taxon>
        <taxon>Arachnida</taxon>
        <taxon>Araneae</taxon>
        <taxon>Araneomorphae</taxon>
        <taxon>Entelegynae</taxon>
        <taxon>Araneoidea</taxon>
        <taxon>Nephilidae</taxon>
        <taxon>Trichonephila</taxon>
        <taxon>Trichonephila inaurata</taxon>
    </lineage>
</organism>
<keyword evidence="2" id="KW-1185">Reference proteome</keyword>
<dbReference type="AlphaFoldDB" id="A0A8X6I7W9"/>
<comment type="caution">
    <text evidence="1">The sequence shown here is derived from an EMBL/GenBank/DDBJ whole genome shotgun (WGS) entry which is preliminary data.</text>
</comment>
<proteinExistence type="predicted"/>
<gene>
    <name evidence="1" type="ORF">TNIN_268601</name>
</gene>